<feature type="chain" id="PRO_5016241428" description="NolW-like domain-containing protein" evidence="2">
    <location>
        <begin position="21"/>
        <end position="325"/>
    </location>
</feature>
<dbReference type="EMBL" id="CP025958">
    <property type="protein sequence ID" value="AWM39751.1"/>
    <property type="molecule type" value="Genomic_DNA"/>
</dbReference>
<keyword evidence="4" id="KW-1185">Reference proteome</keyword>
<dbReference type="AlphaFoldDB" id="A0A2Z3H4G8"/>
<evidence type="ECO:0000256" key="1">
    <source>
        <dbReference type="SAM" id="Coils"/>
    </source>
</evidence>
<name>A0A2Z3H4G8_9BACT</name>
<keyword evidence="1" id="KW-0175">Coiled coil</keyword>
<dbReference type="KEGG" id="gog:C1280_23950"/>
<sequence length="325" mass="34852">MTVRTLTVCALVAALGTALAQPPKTTEPAGAPVPAQAKAEKVDLNKLLASRVTLGRYEGKFRDAVDVIATAYELPLVLTRQGDQGHIASDETVRGELAVKLPRLTSVKIETILTMLCEQAEAKFLVYPDHIKIVPDTFAAYESGVLSTTPDPTNGEDAPLLTVTDLLRSKPLTKRGLVNASFKNKPLAEIVDEIAEATGANVTLSPTVPAAVRQAPVTVRFANTPVDAAVRTLCEMTDTGAIEDANVLLVTTRERAAARAKEEAQKLKDRNPQVQTALFNGIPAPLTAQPDPSGEIAKLKDRNEQLAKQLDALTKRLDELKTNKP</sequence>
<feature type="coiled-coil region" evidence="1">
    <location>
        <begin position="250"/>
        <end position="323"/>
    </location>
</feature>
<feature type="signal peptide" evidence="2">
    <location>
        <begin position="1"/>
        <end position="20"/>
    </location>
</feature>
<evidence type="ECO:0000313" key="4">
    <source>
        <dbReference type="Proteomes" id="UP000245802"/>
    </source>
</evidence>
<gene>
    <name evidence="3" type="ORF">C1280_23950</name>
</gene>
<evidence type="ECO:0000313" key="3">
    <source>
        <dbReference type="EMBL" id="AWM39751.1"/>
    </source>
</evidence>
<evidence type="ECO:0008006" key="5">
    <source>
        <dbReference type="Google" id="ProtNLM"/>
    </source>
</evidence>
<keyword evidence="2" id="KW-0732">Signal</keyword>
<dbReference type="RefSeq" id="WP_010043169.1">
    <property type="nucleotide sequence ID" value="NZ_CP025958.1"/>
</dbReference>
<protein>
    <recommendedName>
        <fullName evidence="5">NolW-like domain-containing protein</fullName>
    </recommendedName>
</protein>
<organism evidence="3 4">
    <name type="scientific">Gemmata obscuriglobus</name>
    <dbReference type="NCBI Taxonomy" id="114"/>
    <lineage>
        <taxon>Bacteria</taxon>
        <taxon>Pseudomonadati</taxon>
        <taxon>Planctomycetota</taxon>
        <taxon>Planctomycetia</taxon>
        <taxon>Gemmatales</taxon>
        <taxon>Gemmataceae</taxon>
        <taxon>Gemmata</taxon>
    </lineage>
</organism>
<accession>A0A2Z3H4G8</accession>
<dbReference type="Proteomes" id="UP000245802">
    <property type="component" value="Chromosome"/>
</dbReference>
<evidence type="ECO:0000256" key="2">
    <source>
        <dbReference type="SAM" id="SignalP"/>
    </source>
</evidence>
<proteinExistence type="predicted"/>
<reference evidence="3 4" key="1">
    <citation type="submission" date="2018-01" db="EMBL/GenBank/DDBJ databases">
        <title>G. obscuriglobus.</title>
        <authorList>
            <person name="Franke J."/>
            <person name="Blomberg W."/>
            <person name="Selmecki A."/>
        </authorList>
    </citation>
    <scope>NUCLEOTIDE SEQUENCE [LARGE SCALE GENOMIC DNA]</scope>
    <source>
        <strain evidence="3 4">DSM 5831</strain>
    </source>
</reference>